<organism evidence="2">
    <name type="scientific">marine metagenome</name>
    <dbReference type="NCBI Taxonomy" id="408172"/>
    <lineage>
        <taxon>unclassified sequences</taxon>
        <taxon>metagenomes</taxon>
        <taxon>ecological metagenomes</taxon>
    </lineage>
</organism>
<dbReference type="AlphaFoldDB" id="A0A382V845"/>
<name>A0A382V845_9ZZZZ</name>
<dbReference type="SUPFAM" id="SSF55120">
    <property type="entry name" value="Pseudouridine synthase"/>
    <property type="match status" value="1"/>
</dbReference>
<sequence length="131" mass="14158">MPKIHELLVELGGDRLDRFIAESLPELSRSKVKRLVLRGLVTVDGLEAKSSNILFNGQHVSVTIPDPEPHNIEPQPIPLKIVYDDSDLIVISKPAGLAVHPGPGHPDHTLVNAVLARVPDITNAGNILRPG</sequence>
<gene>
    <name evidence="2" type="ORF">METZ01_LOCUS395451</name>
</gene>
<dbReference type="GO" id="GO:0009982">
    <property type="term" value="F:pseudouridine synthase activity"/>
    <property type="evidence" value="ECO:0007669"/>
    <property type="project" value="InterPro"/>
</dbReference>
<evidence type="ECO:0000313" key="2">
    <source>
        <dbReference type="EMBL" id="SVD42597.1"/>
    </source>
</evidence>
<dbReference type="CDD" id="cd00165">
    <property type="entry name" value="S4"/>
    <property type="match status" value="1"/>
</dbReference>
<reference evidence="2" key="1">
    <citation type="submission" date="2018-05" db="EMBL/GenBank/DDBJ databases">
        <authorList>
            <person name="Lanie J.A."/>
            <person name="Ng W.-L."/>
            <person name="Kazmierczak K.M."/>
            <person name="Andrzejewski T.M."/>
            <person name="Davidsen T.M."/>
            <person name="Wayne K.J."/>
            <person name="Tettelin H."/>
            <person name="Glass J.I."/>
            <person name="Rusch D."/>
            <person name="Podicherti R."/>
            <person name="Tsui H.-C.T."/>
            <person name="Winkler M.E."/>
        </authorList>
    </citation>
    <scope>NUCLEOTIDE SEQUENCE</scope>
</reference>
<dbReference type="InterPro" id="IPR020103">
    <property type="entry name" value="PsdUridine_synth_cat_dom_sf"/>
</dbReference>
<dbReference type="EMBL" id="UINC01149872">
    <property type="protein sequence ID" value="SVD42597.1"/>
    <property type="molecule type" value="Genomic_DNA"/>
</dbReference>
<dbReference type="Pfam" id="PF01479">
    <property type="entry name" value="S4"/>
    <property type="match status" value="1"/>
</dbReference>
<dbReference type="SUPFAM" id="SSF55174">
    <property type="entry name" value="Alpha-L RNA-binding motif"/>
    <property type="match status" value="1"/>
</dbReference>
<proteinExistence type="predicted"/>
<accession>A0A382V845</accession>
<dbReference type="GO" id="GO:0003723">
    <property type="term" value="F:RNA binding"/>
    <property type="evidence" value="ECO:0007669"/>
    <property type="project" value="InterPro"/>
</dbReference>
<dbReference type="Gene3D" id="3.30.2350.10">
    <property type="entry name" value="Pseudouridine synthase"/>
    <property type="match status" value="1"/>
</dbReference>
<feature type="non-terminal residue" evidence="2">
    <location>
        <position position="131"/>
    </location>
</feature>
<evidence type="ECO:0000259" key="1">
    <source>
        <dbReference type="SMART" id="SM00363"/>
    </source>
</evidence>
<dbReference type="InterPro" id="IPR036986">
    <property type="entry name" value="S4_RNA-bd_sf"/>
</dbReference>
<dbReference type="SMART" id="SM00363">
    <property type="entry name" value="S4"/>
    <property type="match status" value="1"/>
</dbReference>
<dbReference type="InterPro" id="IPR002942">
    <property type="entry name" value="S4_RNA-bd"/>
</dbReference>
<feature type="domain" description="RNA-binding S4" evidence="1">
    <location>
        <begin position="14"/>
        <end position="78"/>
    </location>
</feature>
<dbReference type="GO" id="GO:0001522">
    <property type="term" value="P:pseudouridine synthesis"/>
    <property type="evidence" value="ECO:0007669"/>
    <property type="project" value="InterPro"/>
</dbReference>
<dbReference type="Gene3D" id="3.10.290.10">
    <property type="entry name" value="RNA-binding S4 domain"/>
    <property type="match status" value="1"/>
</dbReference>
<protein>
    <recommendedName>
        <fullName evidence="1">RNA-binding S4 domain-containing protein</fullName>
    </recommendedName>
</protein>
<dbReference type="PROSITE" id="PS50889">
    <property type="entry name" value="S4"/>
    <property type="match status" value="1"/>
</dbReference>